<dbReference type="AlphaFoldDB" id="A0A3F2XZJ9"/>
<dbReference type="Proteomes" id="UP000663131">
    <property type="component" value="Chromosome 9"/>
</dbReference>
<dbReference type="SUPFAM" id="SSF159468">
    <property type="entry name" value="AtpF-like"/>
    <property type="match status" value="1"/>
</dbReference>
<comment type="subunit">
    <text evidence="11">V-ATPase is a heteromultimeric enzyme made up of two complexes: the ATP-hydrolytic V1 complex and the proton translocation V0 complex.</text>
</comment>
<comment type="function">
    <text evidence="10 11">Subunit of the V1 complex of vacuolar(H+)-ATPase (V-ATPase), a multisubunit enzyme composed of a peripheral complex (V1) that hydrolyzes ATP and a membrane integral complex (V0) that translocates protons. V-ATPase is responsible for acidifying and maintaining the pH of intracellular compartments.</text>
</comment>
<dbReference type="Proteomes" id="UP000478008">
    <property type="component" value="Unassembled WGS sequence"/>
</dbReference>
<dbReference type="EMBL" id="CP063137">
    <property type="protein sequence ID" value="QOU23071.1"/>
    <property type="molecule type" value="Genomic_DNA"/>
</dbReference>
<accession>A0A3F2XZJ9</accession>
<name>A0A3F2XZJ9_DEKBR</name>
<comment type="similarity">
    <text evidence="1 11">Belongs to the V-ATPase F subunit family.</text>
</comment>
<sequence length="123" mass="13923">MSASSNAAKHRTLMAAIGDEDTVTGILLAGIGQVTSEPGKERNFYVASENTKMEELERKFDEFINRDDVAILLINQFLADKIRVLIDTYTKPFPAILEIPSKDHPYDPEKDSILRRLRRLMGE</sequence>
<evidence type="ECO:0000256" key="3">
    <source>
        <dbReference type="ARBA" id="ARBA00022448"/>
    </source>
</evidence>
<dbReference type="OrthoDB" id="10261947at2759"/>
<dbReference type="GO" id="GO:0000329">
    <property type="term" value="C:fungal-type vacuole membrane"/>
    <property type="evidence" value="ECO:0007669"/>
    <property type="project" value="TreeGrafter"/>
</dbReference>
<dbReference type="STRING" id="5007.A0A3F2XZJ9"/>
<keyword evidence="3 11" id="KW-0813">Transport</keyword>
<dbReference type="GO" id="GO:0000221">
    <property type="term" value="C:vacuolar proton-transporting V-type ATPase, V1 domain"/>
    <property type="evidence" value="ECO:0007669"/>
    <property type="project" value="EnsemblFungi"/>
</dbReference>
<dbReference type="EMBL" id="JABCYN010000005">
    <property type="protein sequence ID" value="KAF6015901.1"/>
    <property type="molecule type" value="Genomic_DNA"/>
</dbReference>
<evidence type="ECO:0000256" key="6">
    <source>
        <dbReference type="ARBA" id="ARBA00023065"/>
    </source>
</evidence>
<evidence type="ECO:0000256" key="10">
    <source>
        <dbReference type="ARBA" id="ARBA00046254"/>
    </source>
</evidence>
<organism evidence="14 15">
    <name type="scientific">Dekkera bruxellensis</name>
    <name type="common">Brettanomyces custersii</name>
    <dbReference type="NCBI Taxonomy" id="5007"/>
    <lineage>
        <taxon>Eukaryota</taxon>
        <taxon>Fungi</taxon>
        <taxon>Dikarya</taxon>
        <taxon>Ascomycota</taxon>
        <taxon>Saccharomycotina</taxon>
        <taxon>Pichiomycetes</taxon>
        <taxon>Pichiales</taxon>
        <taxon>Pichiaceae</taxon>
        <taxon>Brettanomyces</taxon>
    </lineage>
</organism>
<gene>
    <name evidence="14" type="primary">VMA7</name>
    <name evidence="13" type="ORF">BRETT_003262</name>
    <name evidence="14" type="ORF">DEBR0S1_30262G</name>
    <name evidence="12" type="ORF">HII12_000464</name>
</gene>
<evidence type="ECO:0000256" key="1">
    <source>
        <dbReference type="ARBA" id="ARBA00010148"/>
    </source>
</evidence>
<evidence type="ECO:0000256" key="2">
    <source>
        <dbReference type="ARBA" id="ARBA00013430"/>
    </source>
</evidence>
<evidence type="ECO:0000256" key="8">
    <source>
        <dbReference type="ARBA" id="ARBA00029427"/>
    </source>
</evidence>
<reference evidence="13" key="4">
    <citation type="journal article" name="BMC Genomics">
        <title>New genome assemblies reveal patterns of domestication and adaptation across Brettanomyces (Dekkera) species.</title>
        <authorList>
            <person name="Roach M.J."/>
            <person name="Borneman A.R."/>
        </authorList>
    </citation>
    <scope>NUCLEOTIDE SEQUENCE</scope>
    <source>
        <strain evidence="13">UCD 2041</strain>
    </source>
</reference>
<dbReference type="PIRSF" id="PIRSF015945">
    <property type="entry name" value="ATPase_V1_F_euk"/>
    <property type="match status" value="1"/>
</dbReference>
<reference evidence="13" key="3">
    <citation type="submission" date="2020-10" db="EMBL/GenBank/DDBJ databases">
        <authorList>
            <person name="Palmer J.M."/>
        </authorList>
    </citation>
    <scope>NUCLEOTIDE SEQUENCE</scope>
    <source>
        <strain evidence="13">UCD 2041</strain>
    </source>
</reference>
<evidence type="ECO:0000313" key="15">
    <source>
        <dbReference type="Proteomes" id="UP000478008"/>
    </source>
</evidence>
<reference evidence="12 16" key="2">
    <citation type="journal article" date="2020" name="Appl. Microbiol. Biotechnol.">
        <title>Targeted gene deletion in Brettanomyces bruxellensis with an expression-free CRISPR-Cas9 system.</title>
        <authorList>
            <person name="Varela C."/>
            <person name="Bartel C."/>
            <person name="Onetto C."/>
            <person name="Borneman A."/>
        </authorList>
    </citation>
    <scope>NUCLEOTIDE SEQUENCE [LARGE SCALE GENOMIC DNA]</scope>
    <source>
        <strain evidence="12 16">AWRI1613</strain>
    </source>
</reference>
<reference evidence="14 15" key="1">
    <citation type="submission" date="2019-07" db="EMBL/GenBank/DDBJ databases">
        <authorList>
            <person name="Friedrich A."/>
            <person name="Schacherer J."/>
        </authorList>
    </citation>
    <scope>NUCLEOTIDE SEQUENCE [LARGE SCALE GENOMIC DNA]</scope>
</reference>
<dbReference type="NCBIfam" id="TIGR01101">
    <property type="entry name" value="V_ATP_synt_F"/>
    <property type="match status" value="1"/>
</dbReference>
<dbReference type="Proteomes" id="UP000568158">
    <property type="component" value="Unassembled WGS sequence"/>
</dbReference>
<comment type="subcellular location">
    <subcellularLocation>
        <location evidence="8">Vacuole membrane</location>
        <topology evidence="8">Peripheral membrane protein</topology>
        <orientation evidence="8">Cytoplasmic side</orientation>
    </subcellularLocation>
</comment>
<keyword evidence="15" id="KW-1185">Reference proteome</keyword>
<dbReference type="PANTHER" id="PTHR13861:SF2">
    <property type="entry name" value="V-TYPE PROTON ATPASE SUBUNIT F"/>
    <property type="match status" value="1"/>
</dbReference>
<evidence type="ECO:0000256" key="11">
    <source>
        <dbReference type="PIRNR" id="PIRNR015945"/>
    </source>
</evidence>
<evidence type="ECO:0000256" key="4">
    <source>
        <dbReference type="ARBA" id="ARBA00022554"/>
    </source>
</evidence>
<dbReference type="GO" id="GO:0046961">
    <property type="term" value="F:proton-transporting ATPase activity, rotational mechanism"/>
    <property type="evidence" value="ECO:0007669"/>
    <property type="project" value="InterPro"/>
</dbReference>
<keyword evidence="6 11" id="KW-0406">Ion transport</keyword>
<dbReference type="OMA" id="IIICQHI"/>
<keyword evidence="4" id="KW-0926">Vacuole</keyword>
<keyword evidence="5 11" id="KW-0375">Hydrogen ion transport</keyword>
<dbReference type="Pfam" id="PF01990">
    <property type="entry name" value="ATP-synt_F"/>
    <property type="match status" value="1"/>
</dbReference>
<dbReference type="InterPro" id="IPR036906">
    <property type="entry name" value="ATPase_V1_fsu_sf"/>
</dbReference>
<dbReference type="EMBL" id="CABFWN010000001">
    <property type="protein sequence ID" value="VUG16970.1"/>
    <property type="molecule type" value="Genomic_DNA"/>
</dbReference>
<dbReference type="Gene3D" id="3.40.50.10580">
    <property type="entry name" value="ATPase, V1 complex, subunit F"/>
    <property type="match status" value="1"/>
</dbReference>
<comment type="subunit">
    <text evidence="9">V-ATPase is a heteromultimeric enzyme composed of a peripheral catalytic V1 complex (components A to H) attached to an integral membrane V0 proton pore complex (components: a, c, c', c'', d, e, f and VOA1).</text>
</comment>
<evidence type="ECO:0000313" key="13">
    <source>
        <dbReference type="EMBL" id="QOU23071.1"/>
    </source>
</evidence>
<protein>
    <recommendedName>
        <fullName evidence="2 11">V-type proton ATPase subunit F</fullName>
    </recommendedName>
</protein>
<dbReference type="PANTHER" id="PTHR13861">
    <property type="entry name" value="VACUOLAR ATP SYNTHASE SUBUNIT F"/>
    <property type="match status" value="1"/>
</dbReference>
<dbReference type="InterPro" id="IPR005772">
    <property type="entry name" value="ATPase_V1-cplx_fsu_euk"/>
</dbReference>
<keyword evidence="7" id="KW-0472">Membrane</keyword>
<proteinExistence type="inferred from homology"/>
<evidence type="ECO:0000313" key="14">
    <source>
        <dbReference type="EMBL" id="VUG16970.1"/>
    </source>
</evidence>
<evidence type="ECO:0000313" key="16">
    <source>
        <dbReference type="Proteomes" id="UP000568158"/>
    </source>
</evidence>
<evidence type="ECO:0000256" key="9">
    <source>
        <dbReference type="ARBA" id="ARBA00029477"/>
    </source>
</evidence>
<evidence type="ECO:0000256" key="5">
    <source>
        <dbReference type="ARBA" id="ARBA00022781"/>
    </source>
</evidence>
<evidence type="ECO:0000313" key="12">
    <source>
        <dbReference type="EMBL" id="KAF6015901.1"/>
    </source>
</evidence>
<evidence type="ECO:0000256" key="7">
    <source>
        <dbReference type="ARBA" id="ARBA00023136"/>
    </source>
</evidence>
<dbReference type="FunFam" id="3.40.50.10580:FF:000002">
    <property type="entry name" value="V-type proton ATPase subunit F"/>
    <property type="match status" value="1"/>
</dbReference>
<dbReference type="InterPro" id="IPR008218">
    <property type="entry name" value="ATPase_V1-cplx_f_g_su"/>
</dbReference>